<comment type="caution">
    <text evidence="2">The sequence shown here is derived from an EMBL/GenBank/DDBJ whole genome shotgun (WGS) entry which is preliminary data.</text>
</comment>
<dbReference type="PANTHER" id="PTHR38166">
    <property type="entry name" value="C2H2-TYPE DOMAIN-CONTAINING PROTEIN-RELATED"/>
    <property type="match status" value="1"/>
</dbReference>
<keyword evidence="3" id="KW-1185">Reference proteome</keyword>
<feature type="region of interest" description="Disordered" evidence="1">
    <location>
        <begin position="1"/>
        <end position="25"/>
    </location>
</feature>
<sequence>MKLESQDGQSSKLDTPERTHDPVRTATPITYTTSEHVSSWLLGTAAVGDGPSEEVCADARCGPLPQSTVTQHCELSRRDVSPVGKQGGADCWERFEDWTNVESSLGDDHPFRSITEETVQRAGKEFTAWKERRHRRQRVNTVVDAGEGQNGSQPCHSAAPCEDSAIREFACPYFQWKPSQYANCLKYFRLQSVCDVREHVSQMHRIPFYCPICKADFSTAKIRDEHIVERSCVTQEHFPIEGVNDDQRKEIFRRRKRAGPEEQWLHIVKVLLPAVRASMSPYIRTEPGLEVISLRKFWSIHGERIIFQSVNAAGLQDWDRRSKERDLTSFYKEVLEESVEQILNKHNLRTVSHAACSQDGNGNADGHRDGE</sequence>
<evidence type="ECO:0000256" key="1">
    <source>
        <dbReference type="SAM" id="MobiDB-lite"/>
    </source>
</evidence>
<evidence type="ECO:0000313" key="2">
    <source>
        <dbReference type="EMBL" id="KAK2755633.1"/>
    </source>
</evidence>
<dbReference type="PANTHER" id="PTHR38166:SF1">
    <property type="entry name" value="C2H2-TYPE DOMAIN-CONTAINING PROTEIN"/>
    <property type="match status" value="1"/>
</dbReference>
<feature type="compositionally biased region" description="Basic and acidic residues" evidence="1">
    <location>
        <begin position="14"/>
        <end position="23"/>
    </location>
</feature>
<evidence type="ECO:0008006" key="4">
    <source>
        <dbReference type="Google" id="ProtNLM"/>
    </source>
</evidence>
<proteinExistence type="predicted"/>
<dbReference type="Proteomes" id="UP001281614">
    <property type="component" value="Unassembled WGS sequence"/>
</dbReference>
<evidence type="ECO:0000313" key="3">
    <source>
        <dbReference type="Proteomes" id="UP001281614"/>
    </source>
</evidence>
<gene>
    <name evidence="2" type="ORF">CKAH01_17302</name>
</gene>
<reference evidence="2" key="1">
    <citation type="submission" date="2023-02" db="EMBL/GenBank/DDBJ databases">
        <title>Colletotrichum kahawae CIFC_Que2 genome sequencing and assembly.</title>
        <authorList>
            <person name="Baroncelli R."/>
        </authorList>
    </citation>
    <scope>NUCLEOTIDE SEQUENCE</scope>
    <source>
        <strain evidence="2">CIFC_Que2</strain>
    </source>
</reference>
<feature type="compositionally biased region" description="Polar residues" evidence="1">
    <location>
        <begin position="1"/>
        <end position="13"/>
    </location>
</feature>
<name>A0AAE0D448_COLKA</name>
<protein>
    <recommendedName>
        <fullName evidence="4">C2H2-type domain-containing protein</fullName>
    </recommendedName>
</protein>
<accession>A0AAE0D448</accession>
<dbReference type="AlphaFoldDB" id="A0AAE0D448"/>
<dbReference type="EMBL" id="VYYT01000219">
    <property type="protein sequence ID" value="KAK2755633.1"/>
    <property type="molecule type" value="Genomic_DNA"/>
</dbReference>
<organism evidence="2 3">
    <name type="scientific">Colletotrichum kahawae</name>
    <name type="common">Coffee berry disease fungus</name>
    <dbReference type="NCBI Taxonomy" id="34407"/>
    <lineage>
        <taxon>Eukaryota</taxon>
        <taxon>Fungi</taxon>
        <taxon>Dikarya</taxon>
        <taxon>Ascomycota</taxon>
        <taxon>Pezizomycotina</taxon>
        <taxon>Sordariomycetes</taxon>
        <taxon>Hypocreomycetidae</taxon>
        <taxon>Glomerellales</taxon>
        <taxon>Glomerellaceae</taxon>
        <taxon>Colletotrichum</taxon>
        <taxon>Colletotrichum gloeosporioides species complex</taxon>
    </lineage>
</organism>